<reference evidence="12" key="1">
    <citation type="journal article" date="2014" name="Int. J. Syst. Evol. Microbiol.">
        <title>Complete genome sequence of Corynebacterium casei LMG S-19264T (=DSM 44701T), isolated from a smear-ripened cheese.</title>
        <authorList>
            <consortium name="US DOE Joint Genome Institute (JGI-PGF)"/>
            <person name="Walter F."/>
            <person name="Albersmeier A."/>
            <person name="Kalinowski J."/>
            <person name="Ruckert C."/>
        </authorList>
    </citation>
    <scope>NUCLEOTIDE SEQUENCE</scope>
    <source>
        <strain evidence="12">JCM 14371</strain>
    </source>
</reference>
<dbReference type="InterPro" id="IPR003817">
    <property type="entry name" value="PS_Dcarbxylase"/>
</dbReference>
<sequence>MKRLPKLLRVLLPVAAVWAAVLYFLQRIWFYRDPVRVTPQDDSLLISPCDGQVVYIRRVQDGRITAQKLGESIAVTEITHAEWPEGVQPGNGWLIGIYMSPLDVHFNYAPLNASISGIVHNGAKLNLPMVDLWEYVQLTYLRRAVDLFAKRYALENERQTVFLEGQLGGQPLKVAMVEIADKFVNKISTYVKVGERVRPGQKVSFIERGSQVDLFLFAEDVEFLVGVGDQVYGALTPIAQRPAPASRSR</sequence>
<keyword evidence="2" id="KW-0444">Lipid biosynthesis</keyword>
<evidence type="ECO:0000256" key="9">
    <source>
        <dbReference type="ARBA" id="ARBA00023264"/>
    </source>
</evidence>
<dbReference type="EMBL" id="BMOE01000005">
    <property type="protein sequence ID" value="GGJ74780.1"/>
    <property type="molecule type" value="Genomic_DNA"/>
</dbReference>
<evidence type="ECO:0000256" key="6">
    <source>
        <dbReference type="ARBA" id="ARBA00023145"/>
    </source>
</evidence>
<dbReference type="PANTHER" id="PTHR35809:SF1">
    <property type="entry name" value="ARCHAETIDYLSERINE DECARBOXYLASE PROENZYME-RELATED"/>
    <property type="match status" value="1"/>
</dbReference>
<dbReference type="GO" id="GO:0008654">
    <property type="term" value="P:phospholipid biosynthetic process"/>
    <property type="evidence" value="ECO:0007669"/>
    <property type="project" value="UniProtKB-KW"/>
</dbReference>
<evidence type="ECO:0000256" key="3">
    <source>
        <dbReference type="ARBA" id="ARBA00022793"/>
    </source>
</evidence>
<keyword evidence="4" id="KW-0443">Lipid metabolism</keyword>
<organism evidence="12 13">
    <name type="scientific">Deinococcus aquiradiocola</name>
    <dbReference type="NCBI Taxonomy" id="393059"/>
    <lineage>
        <taxon>Bacteria</taxon>
        <taxon>Thermotogati</taxon>
        <taxon>Deinococcota</taxon>
        <taxon>Deinococci</taxon>
        <taxon>Deinococcales</taxon>
        <taxon>Deinococcaceae</taxon>
        <taxon>Deinococcus</taxon>
    </lineage>
</organism>
<keyword evidence="7" id="KW-0594">Phospholipid biosynthesis</keyword>
<evidence type="ECO:0000256" key="8">
    <source>
        <dbReference type="ARBA" id="ARBA00023239"/>
    </source>
</evidence>
<dbReference type="GO" id="GO:0004609">
    <property type="term" value="F:phosphatidylserine decarboxylase activity"/>
    <property type="evidence" value="ECO:0007669"/>
    <property type="project" value="InterPro"/>
</dbReference>
<feature type="transmembrane region" description="Helical" evidence="11">
    <location>
        <begin position="7"/>
        <end position="25"/>
    </location>
</feature>
<evidence type="ECO:0000256" key="2">
    <source>
        <dbReference type="ARBA" id="ARBA00022516"/>
    </source>
</evidence>
<comment type="caution">
    <text evidence="12">The sequence shown here is derived from an EMBL/GenBank/DDBJ whole genome shotgun (WGS) entry which is preliminary data.</text>
</comment>
<dbReference type="Pfam" id="PF02666">
    <property type="entry name" value="PS_Dcarbxylase"/>
    <property type="match status" value="1"/>
</dbReference>
<evidence type="ECO:0000256" key="4">
    <source>
        <dbReference type="ARBA" id="ARBA00023098"/>
    </source>
</evidence>
<keyword evidence="6" id="KW-0865">Zymogen</keyword>
<keyword evidence="10" id="KW-0670">Pyruvate</keyword>
<dbReference type="InterPro" id="IPR033175">
    <property type="entry name" value="PSD-A"/>
</dbReference>
<dbReference type="Proteomes" id="UP000635726">
    <property type="component" value="Unassembled WGS sequence"/>
</dbReference>
<dbReference type="PANTHER" id="PTHR35809">
    <property type="entry name" value="ARCHAETIDYLSERINE DECARBOXYLASE PROENZYME-RELATED"/>
    <property type="match status" value="1"/>
</dbReference>
<keyword evidence="3" id="KW-0210">Decarboxylase</keyword>
<dbReference type="AlphaFoldDB" id="A0A917PFJ1"/>
<evidence type="ECO:0000256" key="1">
    <source>
        <dbReference type="ARBA" id="ARBA00022475"/>
    </source>
</evidence>
<keyword evidence="11" id="KW-1133">Transmembrane helix</keyword>
<dbReference type="RefSeq" id="WP_188962732.1">
    <property type="nucleotide sequence ID" value="NZ_BMOE01000005.1"/>
</dbReference>
<reference evidence="12" key="2">
    <citation type="submission" date="2020-09" db="EMBL/GenBank/DDBJ databases">
        <authorList>
            <person name="Sun Q."/>
            <person name="Ohkuma M."/>
        </authorList>
    </citation>
    <scope>NUCLEOTIDE SEQUENCE</scope>
    <source>
        <strain evidence="12">JCM 14371</strain>
    </source>
</reference>
<keyword evidence="5 11" id="KW-0472">Membrane</keyword>
<accession>A0A917PFJ1</accession>
<keyword evidence="11" id="KW-0812">Transmembrane</keyword>
<evidence type="ECO:0000256" key="7">
    <source>
        <dbReference type="ARBA" id="ARBA00023209"/>
    </source>
</evidence>
<gene>
    <name evidence="12" type="ORF">GCM10008939_18900</name>
</gene>
<evidence type="ECO:0000256" key="11">
    <source>
        <dbReference type="SAM" id="Phobius"/>
    </source>
</evidence>
<evidence type="ECO:0000256" key="10">
    <source>
        <dbReference type="ARBA" id="ARBA00023317"/>
    </source>
</evidence>
<protein>
    <submittedName>
        <fullName evidence="12">Phosphatidylserine decarboxylase</fullName>
    </submittedName>
</protein>
<evidence type="ECO:0000256" key="5">
    <source>
        <dbReference type="ARBA" id="ARBA00023136"/>
    </source>
</evidence>
<evidence type="ECO:0000313" key="12">
    <source>
        <dbReference type="EMBL" id="GGJ74780.1"/>
    </source>
</evidence>
<keyword evidence="1" id="KW-1003">Cell membrane</keyword>
<keyword evidence="13" id="KW-1185">Reference proteome</keyword>
<keyword evidence="8" id="KW-0456">Lyase</keyword>
<proteinExistence type="predicted"/>
<name>A0A917PFJ1_9DEIO</name>
<keyword evidence="9" id="KW-1208">Phospholipid metabolism</keyword>
<evidence type="ECO:0000313" key="13">
    <source>
        <dbReference type="Proteomes" id="UP000635726"/>
    </source>
</evidence>